<evidence type="ECO:0008006" key="4">
    <source>
        <dbReference type="Google" id="ProtNLM"/>
    </source>
</evidence>
<comment type="caution">
    <text evidence="2">The sequence shown here is derived from an EMBL/GenBank/DDBJ whole genome shotgun (WGS) entry which is preliminary data.</text>
</comment>
<evidence type="ECO:0000313" key="2">
    <source>
        <dbReference type="EMBL" id="SOE88863.1"/>
    </source>
</evidence>
<dbReference type="Gene3D" id="3.40.50.1820">
    <property type="entry name" value="alpha/beta hydrolase"/>
    <property type="match status" value="1"/>
</dbReference>
<organism evidence="2 3">
    <name type="scientific">Caballeronia arationis</name>
    <dbReference type="NCBI Taxonomy" id="1777142"/>
    <lineage>
        <taxon>Bacteria</taxon>
        <taxon>Pseudomonadati</taxon>
        <taxon>Pseudomonadota</taxon>
        <taxon>Betaproteobacteria</taxon>
        <taxon>Burkholderiales</taxon>
        <taxon>Burkholderiaceae</taxon>
        <taxon>Caballeronia</taxon>
    </lineage>
</organism>
<evidence type="ECO:0000313" key="3">
    <source>
        <dbReference type="Proteomes" id="UP000219522"/>
    </source>
</evidence>
<evidence type="ECO:0000256" key="1">
    <source>
        <dbReference type="SAM" id="Phobius"/>
    </source>
</evidence>
<accession>A0A7Z7IDQ1</accession>
<dbReference type="SUPFAM" id="SSF53474">
    <property type="entry name" value="alpha/beta-Hydrolases"/>
    <property type="match status" value="1"/>
</dbReference>
<dbReference type="InterPro" id="IPR029058">
    <property type="entry name" value="AB_hydrolase_fold"/>
</dbReference>
<keyword evidence="1" id="KW-0472">Membrane</keyword>
<dbReference type="RefSeq" id="WP_235025871.1">
    <property type="nucleotide sequence ID" value="NZ_FCOG02000041.1"/>
</dbReference>
<gene>
    <name evidence="2" type="ORF">SAMN05446927_7489</name>
</gene>
<protein>
    <recommendedName>
        <fullName evidence="4">Alpha/beta hydrolase family protein</fullName>
    </recommendedName>
</protein>
<name>A0A7Z7IDQ1_9BURK</name>
<keyword evidence="1" id="KW-1133">Transmembrane helix</keyword>
<dbReference type="Proteomes" id="UP000219522">
    <property type="component" value="Unassembled WGS sequence"/>
</dbReference>
<proteinExistence type="predicted"/>
<keyword evidence="3" id="KW-1185">Reference proteome</keyword>
<keyword evidence="1" id="KW-0812">Transmembrane</keyword>
<feature type="transmembrane region" description="Helical" evidence="1">
    <location>
        <begin position="21"/>
        <end position="43"/>
    </location>
</feature>
<dbReference type="AlphaFoldDB" id="A0A7Z7IDQ1"/>
<sequence>MQASSVIARSCGDDAARAVRFLRALWSASVRIVAVVACLASVACATKPLAPFSTDTPPLVLVPASQAGVQDKRARFREIYCAVLEAHGSALADHRPCEDALTRVGTEPAGSGAPVDLGQSRRHLIAVVVAGVGYDCFKPWLNSPGTVVTHLRQFGYDAIMLDVDGLSSSANNARQIRDAILAMPLSSDASRLVLIGYSKGAPDILEAVVDYPEIRSRVAAVVSAAGAIGGSPLANDAEQFQADMLRYFPGATCTSGDGGAVQSLRPATRQAWMAHNPLPPDVRYYSLATYPQPERISSILKSSYEKLARIDARNDSQMIFYDQIVPGSTLMGYVNADHWALAVPIARSHAMIGSLFVTQNEYPREALTEAALRFIEEDLATSGK</sequence>
<dbReference type="EMBL" id="OCSU01000003">
    <property type="protein sequence ID" value="SOE88863.1"/>
    <property type="molecule type" value="Genomic_DNA"/>
</dbReference>
<reference evidence="2 3" key="1">
    <citation type="submission" date="2017-09" db="EMBL/GenBank/DDBJ databases">
        <authorList>
            <person name="Varghese N."/>
            <person name="Submissions S."/>
        </authorList>
    </citation>
    <scope>NUCLEOTIDE SEQUENCE [LARGE SCALE GENOMIC DNA]</scope>
    <source>
        <strain evidence="2 3">OK806</strain>
    </source>
</reference>